<reference evidence="1 2" key="1">
    <citation type="journal article" date="2013" name="Genome Announc.">
        <title>Complete Genome Sequence of the Solvent Producer Clostridium saccharobutylicum NCP262 (DSM 13864).</title>
        <authorList>
            <person name="Poehlein A."/>
            <person name="Hartwich K."/>
            <person name="Krabben P."/>
            <person name="Ehrenreich A."/>
            <person name="Liebl W."/>
            <person name="Durre P."/>
            <person name="Gottschalk G."/>
            <person name="Daniel R."/>
        </authorList>
    </citation>
    <scope>NUCLEOTIDE SEQUENCE [LARGE SCALE GENOMIC DNA]</scope>
    <source>
        <strain evidence="1">DSM 13864</strain>
    </source>
</reference>
<dbReference type="KEGG" id="csb:CLSA_c43150"/>
<name>U5MXF7_CLOSA</name>
<dbReference type="RefSeq" id="WP_022750511.1">
    <property type="nucleotide sequence ID" value="NC_022571.1"/>
</dbReference>
<protein>
    <submittedName>
        <fullName evidence="1">Uncharacterized protein</fullName>
    </submittedName>
</protein>
<evidence type="ECO:0000313" key="2">
    <source>
        <dbReference type="Proteomes" id="UP000017118"/>
    </source>
</evidence>
<dbReference type="EMBL" id="CP006721">
    <property type="protein sequence ID" value="AGX45275.1"/>
    <property type="molecule type" value="Genomic_DNA"/>
</dbReference>
<dbReference type="GeneID" id="55477022"/>
<sequence>MKMSYINEIKTKGYFDSVTVITCFVSKKEFIRGLKNKKIEKKRKNSRRLK</sequence>
<dbReference type="Proteomes" id="UP000017118">
    <property type="component" value="Chromosome"/>
</dbReference>
<evidence type="ECO:0000313" key="1">
    <source>
        <dbReference type="EMBL" id="AGX45275.1"/>
    </source>
</evidence>
<gene>
    <name evidence="1" type="ORF">CLSA_c43150</name>
</gene>
<dbReference type="PATRIC" id="fig|1345695.3.peg.4302"/>
<dbReference type="AlphaFoldDB" id="U5MXF7"/>
<keyword evidence="2" id="KW-1185">Reference proteome</keyword>
<organism evidence="1 2">
    <name type="scientific">Clostridium saccharobutylicum DSM 13864</name>
    <dbReference type="NCBI Taxonomy" id="1345695"/>
    <lineage>
        <taxon>Bacteria</taxon>
        <taxon>Bacillati</taxon>
        <taxon>Bacillota</taxon>
        <taxon>Clostridia</taxon>
        <taxon>Eubacteriales</taxon>
        <taxon>Clostridiaceae</taxon>
        <taxon>Clostridium</taxon>
    </lineage>
</organism>
<dbReference type="HOGENOM" id="CLU_3116465_0_0_9"/>
<proteinExistence type="predicted"/>
<accession>U5MXF7</accession>